<accession>A0AA35RMH9</accession>
<evidence type="ECO:0000256" key="7">
    <source>
        <dbReference type="ARBA" id="ARBA00033064"/>
    </source>
</evidence>
<dbReference type="SUPFAM" id="SSF54782">
    <property type="entry name" value="Porphobilinogen deaminase (hydroxymethylbilane synthase), C-terminal domain"/>
    <property type="match status" value="1"/>
</dbReference>
<dbReference type="InterPro" id="IPR036803">
    <property type="entry name" value="Porphobilinogen_deaminase_C_sf"/>
</dbReference>
<comment type="similarity">
    <text evidence="3">Belongs to the HMBS family.</text>
</comment>
<comment type="pathway">
    <text evidence="2">Porphyrin-containing compound metabolism; protoporphyrin-IX biosynthesis; coproporphyrinogen-III from 5-aminolevulinate: step 2/4.</text>
</comment>
<dbReference type="FunFam" id="3.40.190.10:FF:000005">
    <property type="entry name" value="Porphobilinogen deaminase"/>
    <property type="match status" value="1"/>
</dbReference>
<dbReference type="GO" id="GO:0005737">
    <property type="term" value="C:cytoplasm"/>
    <property type="evidence" value="ECO:0007669"/>
    <property type="project" value="TreeGrafter"/>
</dbReference>
<dbReference type="EMBL" id="CASHTH010001226">
    <property type="protein sequence ID" value="CAI8012966.1"/>
    <property type="molecule type" value="Genomic_DNA"/>
</dbReference>
<dbReference type="InterPro" id="IPR022418">
    <property type="entry name" value="Porphobilinogen_deaminase_C"/>
</dbReference>
<dbReference type="PROSITE" id="PS00533">
    <property type="entry name" value="PORPHOBILINOGEN_DEAM"/>
    <property type="match status" value="1"/>
</dbReference>
<dbReference type="PRINTS" id="PR00151">
    <property type="entry name" value="PORPHBDMNASE"/>
</dbReference>
<evidence type="ECO:0000259" key="8">
    <source>
        <dbReference type="Pfam" id="PF01379"/>
    </source>
</evidence>
<dbReference type="InterPro" id="IPR022417">
    <property type="entry name" value="Porphobilin_deaminase_N"/>
</dbReference>
<comment type="cofactor">
    <cofactor evidence="1">
        <name>dipyrromethane</name>
        <dbReference type="ChEBI" id="CHEBI:60342"/>
    </cofactor>
</comment>
<evidence type="ECO:0000313" key="10">
    <source>
        <dbReference type="EMBL" id="CAI8012966.1"/>
    </source>
</evidence>
<dbReference type="Pfam" id="PF03900">
    <property type="entry name" value="Porphobil_deamC"/>
    <property type="match status" value="1"/>
</dbReference>
<proteinExistence type="inferred from homology"/>
<gene>
    <name evidence="10" type="ORF">GBAR_LOCUS8270</name>
</gene>
<dbReference type="HAMAP" id="MF_00260">
    <property type="entry name" value="Porphobil_deam"/>
    <property type="match status" value="1"/>
</dbReference>
<evidence type="ECO:0000256" key="6">
    <source>
        <dbReference type="ARBA" id="ARBA00023244"/>
    </source>
</evidence>
<sequence>MAGATIRVGTRGSRLALIQTELTLAILREAHPDVLFEVVTVTTQGDANQTAPLAGMGLGVFVKEIERLLEIGEIDMAVHSLKDMPTVLPEGMALGAILERADPRDALVSHLGKTLDEFPAGAKIGTSSPRRQAQIAERRPDLEIVPIRGNVDTRLRKATGEECDGTVIAVAGLDRMGLADVITEYLSPEEFVPPPGQGAMAVEIRADNKRTAELVASADHPPTTAAVSAERSFLEALGGGCQVPVGAYAEYYDSDALRLTVFMATPDGSATYRATVTGASADPARLAAQGWEKLRERGAAGLLTE</sequence>
<dbReference type="PANTHER" id="PTHR11557:SF0">
    <property type="entry name" value="PORPHOBILINOGEN DEAMINASE"/>
    <property type="match status" value="1"/>
</dbReference>
<evidence type="ECO:0000256" key="3">
    <source>
        <dbReference type="ARBA" id="ARBA00005638"/>
    </source>
</evidence>
<dbReference type="InterPro" id="IPR000860">
    <property type="entry name" value="HemC"/>
</dbReference>
<dbReference type="PANTHER" id="PTHR11557">
    <property type="entry name" value="PORPHOBILINOGEN DEAMINASE"/>
    <property type="match status" value="1"/>
</dbReference>
<dbReference type="Proteomes" id="UP001174909">
    <property type="component" value="Unassembled WGS sequence"/>
</dbReference>
<dbReference type="Pfam" id="PF01379">
    <property type="entry name" value="Porphobil_deam"/>
    <property type="match status" value="1"/>
</dbReference>
<evidence type="ECO:0000313" key="11">
    <source>
        <dbReference type="Proteomes" id="UP001174909"/>
    </source>
</evidence>
<comment type="caution">
    <text evidence="10">The sequence shown here is derived from an EMBL/GenBank/DDBJ whole genome shotgun (WGS) entry which is preliminary data.</text>
</comment>
<dbReference type="GO" id="GO:0006783">
    <property type="term" value="P:heme biosynthetic process"/>
    <property type="evidence" value="ECO:0007669"/>
    <property type="project" value="TreeGrafter"/>
</dbReference>
<evidence type="ECO:0000256" key="2">
    <source>
        <dbReference type="ARBA" id="ARBA00004735"/>
    </source>
</evidence>
<name>A0AA35RMH9_GEOBA</name>
<evidence type="ECO:0000256" key="5">
    <source>
        <dbReference type="ARBA" id="ARBA00022679"/>
    </source>
</evidence>
<protein>
    <recommendedName>
        <fullName evidence="4">hydroxymethylbilane synthase</fullName>
        <ecNumber evidence="4">2.5.1.61</ecNumber>
    </recommendedName>
    <alternativeName>
        <fullName evidence="7">Hydroxymethylbilane synthase</fullName>
    </alternativeName>
</protein>
<dbReference type="EC" id="2.5.1.61" evidence="4"/>
<organism evidence="10 11">
    <name type="scientific">Geodia barretti</name>
    <name type="common">Barrett's horny sponge</name>
    <dbReference type="NCBI Taxonomy" id="519541"/>
    <lineage>
        <taxon>Eukaryota</taxon>
        <taxon>Metazoa</taxon>
        <taxon>Porifera</taxon>
        <taxon>Demospongiae</taxon>
        <taxon>Heteroscleromorpha</taxon>
        <taxon>Tetractinellida</taxon>
        <taxon>Astrophorina</taxon>
        <taxon>Geodiidae</taxon>
        <taxon>Geodia</taxon>
    </lineage>
</organism>
<feature type="domain" description="Porphobilinogen deaminase N-terminal" evidence="8">
    <location>
        <begin position="6"/>
        <end position="212"/>
    </location>
</feature>
<dbReference type="InterPro" id="IPR022419">
    <property type="entry name" value="Porphobilin_deaminase_cofac_BS"/>
</dbReference>
<keyword evidence="5" id="KW-0808">Transferase</keyword>
<evidence type="ECO:0000259" key="9">
    <source>
        <dbReference type="Pfam" id="PF03900"/>
    </source>
</evidence>
<keyword evidence="11" id="KW-1185">Reference proteome</keyword>
<evidence type="ECO:0000256" key="1">
    <source>
        <dbReference type="ARBA" id="ARBA00001916"/>
    </source>
</evidence>
<reference evidence="10" key="1">
    <citation type="submission" date="2023-03" db="EMBL/GenBank/DDBJ databases">
        <authorList>
            <person name="Steffen K."/>
            <person name="Cardenas P."/>
        </authorList>
    </citation>
    <scope>NUCLEOTIDE SEQUENCE</scope>
</reference>
<dbReference type="AlphaFoldDB" id="A0AA35RMH9"/>
<keyword evidence="6" id="KW-0627">Porphyrin biosynthesis</keyword>
<dbReference type="SUPFAM" id="SSF53850">
    <property type="entry name" value="Periplasmic binding protein-like II"/>
    <property type="match status" value="1"/>
</dbReference>
<dbReference type="NCBIfam" id="TIGR00212">
    <property type="entry name" value="hemC"/>
    <property type="match status" value="1"/>
</dbReference>
<evidence type="ECO:0000256" key="4">
    <source>
        <dbReference type="ARBA" id="ARBA00012655"/>
    </source>
</evidence>
<dbReference type="Gene3D" id="3.40.190.10">
    <property type="entry name" value="Periplasmic binding protein-like II"/>
    <property type="match status" value="2"/>
</dbReference>
<dbReference type="PIRSF" id="PIRSF001438">
    <property type="entry name" value="4pyrrol_synth_OHMeBilane_synth"/>
    <property type="match status" value="1"/>
</dbReference>
<feature type="domain" description="Porphobilinogen deaminase C-terminal" evidence="9">
    <location>
        <begin position="226"/>
        <end position="287"/>
    </location>
</feature>
<dbReference type="Gene3D" id="3.30.160.40">
    <property type="entry name" value="Porphobilinogen deaminase, C-terminal domain"/>
    <property type="match status" value="1"/>
</dbReference>
<dbReference type="GO" id="GO:0004418">
    <property type="term" value="F:hydroxymethylbilane synthase activity"/>
    <property type="evidence" value="ECO:0007669"/>
    <property type="project" value="UniProtKB-EC"/>
</dbReference>